<evidence type="ECO:0000313" key="2">
    <source>
        <dbReference type="EMBL" id="SQI40434.1"/>
    </source>
</evidence>
<keyword evidence="1" id="KW-0812">Transmembrane</keyword>
<proteinExistence type="predicted"/>
<keyword evidence="1" id="KW-1133">Transmembrane helix</keyword>
<name>A0A2X4XUS3_9GAMM</name>
<gene>
    <name evidence="2" type="ORF">NCTC12151_01637</name>
</gene>
<dbReference type="AlphaFoldDB" id="A0A2X4XUS3"/>
<feature type="transmembrane region" description="Helical" evidence="1">
    <location>
        <begin position="53"/>
        <end position="71"/>
    </location>
</feature>
<evidence type="ECO:0000256" key="1">
    <source>
        <dbReference type="SAM" id="Phobius"/>
    </source>
</evidence>
<dbReference type="Proteomes" id="UP000249005">
    <property type="component" value="Chromosome 1"/>
</dbReference>
<accession>A0A2X4XUS3</accession>
<dbReference type="KEGG" id="lri:NCTC12151_01637"/>
<dbReference type="EMBL" id="LS483470">
    <property type="protein sequence ID" value="SQI40434.1"/>
    <property type="molecule type" value="Genomic_DNA"/>
</dbReference>
<keyword evidence="1" id="KW-0472">Membrane</keyword>
<keyword evidence="3" id="KW-1185">Reference proteome</keyword>
<dbReference type="RefSeq" id="WP_111740183.1">
    <property type="nucleotide sequence ID" value="NZ_LR698987.1"/>
</dbReference>
<reference evidence="2 3" key="1">
    <citation type="submission" date="2018-06" db="EMBL/GenBank/DDBJ databases">
        <authorList>
            <consortium name="Pathogen Informatics"/>
            <person name="Doyle S."/>
        </authorList>
    </citation>
    <scope>NUCLEOTIDE SEQUENCE [LARGE SCALE GENOMIC DNA]</scope>
    <source>
        <strain evidence="2 3">NCTC12151</strain>
    </source>
</reference>
<sequence length="214" mass="24033">MTHQENGQRNDVRFRIEIPANALSYKEYIRSSSRAVSSIASANPRKLLSRLKGAAGGFIFTLAAIVGFQLLSEYSGIKLFAAVWSEAREDYLYYTDSAFSLCLVLLFLGGFAGMLWLGKLLRQQGRIVYRNNTSIRDGYLLELTENGICATNLKHSESEHWRIDFGWGKVSGVVSDSGVDIILFNSAVFLWIPEWAEGYSRSEVLAFIEAKRRA</sequence>
<feature type="transmembrane region" description="Helical" evidence="1">
    <location>
        <begin position="91"/>
        <end position="117"/>
    </location>
</feature>
<evidence type="ECO:0008006" key="4">
    <source>
        <dbReference type="Google" id="ProtNLM"/>
    </source>
</evidence>
<organism evidence="2 3">
    <name type="scientific">Leminorella richardii</name>
    <dbReference type="NCBI Taxonomy" id="158841"/>
    <lineage>
        <taxon>Bacteria</taxon>
        <taxon>Pseudomonadati</taxon>
        <taxon>Pseudomonadota</taxon>
        <taxon>Gammaproteobacteria</taxon>
        <taxon>Enterobacterales</taxon>
        <taxon>Budviciaceae</taxon>
        <taxon>Leminorella</taxon>
    </lineage>
</organism>
<protein>
    <recommendedName>
        <fullName evidence="4">YcxB-like protein domain-containing protein</fullName>
    </recommendedName>
</protein>
<evidence type="ECO:0000313" key="3">
    <source>
        <dbReference type="Proteomes" id="UP000249005"/>
    </source>
</evidence>